<evidence type="ECO:0000313" key="3">
    <source>
        <dbReference type="Proteomes" id="UP000006514"/>
    </source>
</evidence>
<dbReference type="EMBL" id="JH689243">
    <property type="protein sequence ID" value="EJD32180.1"/>
    <property type="molecule type" value="Genomic_DNA"/>
</dbReference>
<dbReference type="KEGG" id="adl:AURDEDRAFT_77813"/>
<name>J0WKA3_AURST</name>
<dbReference type="InterPro" id="IPR040648">
    <property type="entry name" value="HMGXB3_CxC4"/>
</dbReference>
<evidence type="ECO:0000313" key="2">
    <source>
        <dbReference type="EMBL" id="EJD32180.1"/>
    </source>
</evidence>
<organism evidence="2 3">
    <name type="scientific">Auricularia subglabra (strain TFB-10046 / SS5)</name>
    <name type="common">White-rot fungus</name>
    <name type="synonym">Auricularia delicata (strain TFB10046)</name>
    <dbReference type="NCBI Taxonomy" id="717982"/>
    <lineage>
        <taxon>Eukaryota</taxon>
        <taxon>Fungi</taxon>
        <taxon>Dikarya</taxon>
        <taxon>Basidiomycota</taxon>
        <taxon>Agaricomycotina</taxon>
        <taxon>Agaricomycetes</taxon>
        <taxon>Auriculariales</taxon>
        <taxon>Auriculariaceae</taxon>
        <taxon>Auricularia</taxon>
    </lineage>
</organism>
<feature type="domain" description="HMG" evidence="1">
    <location>
        <begin position="36"/>
        <end position="161"/>
    </location>
</feature>
<accession>J0WKA3</accession>
<proteinExistence type="predicted"/>
<dbReference type="Pfam" id="PF18717">
    <property type="entry name" value="CxC4"/>
    <property type="match status" value="1"/>
</dbReference>
<keyword evidence="3" id="KW-1185">Reference proteome</keyword>
<dbReference type="OrthoDB" id="5598737at2759"/>
<evidence type="ECO:0000259" key="1">
    <source>
        <dbReference type="Pfam" id="PF18717"/>
    </source>
</evidence>
<gene>
    <name evidence="2" type="ORF">AURDEDRAFT_77813</name>
</gene>
<reference evidence="3" key="1">
    <citation type="journal article" date="2012" name="Science">
        <title>The Paleozoic origin of enzymatic lignin decomposition reconstructed from 31 fungal genomes.</title>
        <authorList>
            <person name="Floudas D."/>
            <person name="Binder M."/>
            <person name="Riley R."/>
            <person name="Barry K."/>
            <person name="Blanchette R.A."/>
            <person name="Henrissat B."/>
            <person name="Martinez A.T."/>
            <person name="Otillar R."/>
            <person name="Spatafora J.W."/>
            <person name="Yadav J.S."/>
            <person name="Aerts A."/>
            <person name="Benoit I."/>
            <person name="Boyd A."/>
            <person name="Carlson A."/>
            <person name="Copeland A."/>
            <person name="Coutinho P.M."/>
            <person name="de Vries R.P."/>
            <person name="Ferreira P."/>
            <person name="Findley K."/>
            <person name="Foster B."/>
            <person name="Gaskell J."/>
            <person name="Glotzer D."/>
            <person name="Gorecki P."/>
            <person name="Heitman J."/>
            <person name="Hesse C."/>
            <person name="Hori C."/>
            <person name="Igarashi K."/>
            <person name="Jurgens J.A."/>
            <person name="Kallen N."/>
            <person name="Kersten P."/>
            <person name="Kohler A."/>
            <person name="Kuees U."/>
            <person name="Kumar T.K.A."/>
            <person name="Kuo A."/>
            <person name="LaButti K."/>
            <person name="Larrondo L.F."/>
            <person name="Lindquist E."/>
            <person name="Ling A."/>
            <person name="Lombard V."/>
            <person name="Lucas S."/>
            <person name="Lundell T."/>
            <person name="Martin R."/>
            <person name="McLaughlin D.J."/>
            <person name="Morgenstern I."/>
            <person name="Morin E."/>
            <person name="Murat C."/>
            <person name="Nagy L.G."/>
            <person name="Nolan M."/>
            <person name="Ohm R.A."/>
            <person name="Patyshakuliyeva A."/>
            <person name="Rokas A."/>
            <person name="Ruiz-Duenas F.J."/>
            <person name="Sabat G."/>
            <person name="Salamov A."/>
            <person name="Samejima M."/>
            <person name="Schmutz J."/>
            <person name="Slot J.C."/>
            <person name="St John F."/>
            <person name="Stenlid J."/>
            <person name="Sun H."/>
            <person name="Sun S."/>
            <person name="Syed K."/>
            <person name="Tsang A."/>
            <person name="Wiebenga A."/>
            <person name="Young D."/>
            <person name="Pisabarro A."/>
            <person name="Eastwood D.C."/>
            <person name="Martin F."/>
            <person name="Cullen D."/>
            <person name="Grigoriev I.V."/>
            <person name="Hibbett D.S."/>
        </authorList>
    </citation>
    <scope>NUCLEOTIDE SEQUENCE [LARGE SCALE GENOMIC DNA]</scope>
    <source>
        <strain evidence="3">TFB10046</strain>
    </source>
</reference>
<dbReference type="AlphaFoldDB" id="J0WKA3"/>
<dbReference type="Proteomes" id="UP000006514">
    <property type="component" value="Unassembled WGS sequence"/>
</dbReference>
<sequence>MDERSVAWNPVGPPAWARLPTDTAPTFPPVYANPGHLALGANARCRCGGAPDTSKPVKTINCVVYGALSAYRTTIEVQACSVCPPQSRRYAGPDVRDKGLFNFNNSRIYTHDLFNDFTSAMTASETPFHSFHTMVNRKYFDTNSPVPFVASKCFRAAWYSFSFVQDLGDSFKCDPCGPNPRIVLFDGITAGFNVKHVTGSLQPPTMTTSESITRANV</sequence>
<protein>
    <recommendedName>
        <fullName evidence="1">HMG domain-containing protein</fullName>
    </recommendedName>
</protein>
<feature type="non-terminal residue" evidence="2">
    <location>
        <position position="217"/>
    </location>
</feature>
<dbReference type="eggNOG" id="ENOG502S87Y">
    <property type="taxonomic scope" value="Eukaryota"/>
</dbReference>
<dbReference type="InParanoid" id="J0WKA3"/>